<gene>
    <name evidence="1" type="ORF">EVAR_76640_1</name>
</gene>
<name>A0A4C1T8D2_EUMVA</name>
<evidence type="ECO:0000313" key="2">
    <source>
        <dbReference type="Proteomes" id="UP000299102"/>
    </source>
</evidence>
<organism evidence="1 2">
    <name type="scientific">Eumeta variegata</name>
    <name type="common">Bagworm moth</name>
    <name type="synonym">Eumeta japonica</name>
    <dbReference type="NCBI Taxonomy" id="151549"/>
    <lineage>
        <taxon>Eukaryota</taxon>
        <taxon>Metazoa</taxon>
        <taxon>Ecdysozoa</taxon>
        <taxon>Arthropoda</taxon>
        <taxon>Hexapoda</taxon>
        <taxon>Insecta</taxon>
        <taxon>Pterygota</taxon>
        <taxon>Neoptera</taxon>
        <taxon>Endopterygota</taxon>
        <taxon>Lepidoptera</taxon>
        <taxon>Glossata</taxon>
        <taxon>Ditrysia</taxon>
        <taxon>Tineoidea</taxon>
        <taxon>Psychidae</taxon>
        <taxon>Oiketicinae</taxon>
        <taxon>Eumeta</taxon>
    </lineage>
</organism>
<evidence type="ECO:0000313" key="1">
    <source>
        <dbReference type="EMBL" id="GBP09667.1"/>
    </source>
</evidence>
<sequence length="96" mass="10659">MRLLTELNDVIHLPGFAVIFPLTVLKHIRSQRAAPCPISVFARGQSARAALRSCHAVRDTYQILSGANLCAPRRGPFAQNSTRPGDFRQQRNCFLA</sequence>
<keyword evidence="2" id="KW-1185">Reference proteome</keyword>
<comment type="caution">
    <text evidence="1">The sequence shown here is derived from an EMBL/GenBank/DDBJ whole genome shotgun (WGS) entry which is preliminary data.</text>
</comment>
<protein>
    <submittedName>
        <fullName evidence="1">Uncharacterized protein</fullName>
    </submittedName>
</protein>
<accession>A0A4C1T8D2</accession>
<proteinExistence type="predicted"/>
<dbReference type="Proteomes" id="UP000299102">
    <property type="component" value="Unassembled WGS sequence"/>
</dbReference>
<dbReference type="EMBL" id="BGZK01000036">
    <property type="protein sequence ID" value="GBP09667.1"/>
    <property type="molecule type" value="Genomic_DNA"/>
</dbReference>
<dbReference type="AlphaFoldDB" id="A0A4C1T8D2"/>
<reference evidence="1 2" key="1">
    <citation type="journal article" date="2019" name="Commun. Biol.">
        <title>The bagworm genome reveals a unique fibroin gene that provides high tensile strength.</title>
        <authorList>
            <person name="Kono N."/>
            <person name="Nakamura H."/>
            <person name="Ohtoshi R."/>
            <person name="Tomita M."/>
            <person name="Numata K."/>
            <person name="Arakawa K."/>
        </authorList>
    </citation>
    <scope>NUCLEOTIDE SEQUENCE [LARGE SCALE GENOMIC DNA]</scope>
</reference>